<evidence type="ECO:0000256" key="1">
    <source>
        <dbReference type="ARBA" id="ARBA00004141"/>
    </source>
</evidence>
<proteinExistence type="predicted"/>
<dbReference type="RefSeq" id="WP_165256703.1">
    <property type="nucleotide sequence ID" value="NZ_JAAKGT010000002.1"/>
</dbReference>
<evidence type="ECO:0000256" key="2">
    <source>
        <dbReference type="ARBA" id="ARBA00022692"/>
    </source>
</evidence>
<dbReference type="AlphaFoldDB" id="A0A6G4QVH3"/>
<dbReference type="InterPro" id="IPR032808">
    <property type="entry name" value="DoxX"/>
</dbReference>
<dbReference type="GO" id="GO:0016020">
    <property type="term" value="C:membrane"/>
    <property type="evidence" value="ECO:0007669"/>
    <property type="project" value="UniProtKB-SubCell"/>
</dbReference>
<accession>A0A6G4QVH3</accession>
<feature type="transmembrane region" description="Helical" evidence="5">
    <location>
        <begin position="12"/>
        <end position="30"/>
    </location>
</feature>
<keyword evidence="2 5" id="KW-0812">Transmembrane</keyword>
<protein>
    <submittedName>
        <fullName evidence="6">DoxX family protein</fullName>
    </submittedName>
</protein>
<evidence type="ECO:0000313" key="6">
    <source>
        <dbReference type="EMBL" id="NGM48948.1"/>
    </source>
</evidence>
<comment type="subcellular location">
    <subcellularLocation>
        <location evidence="1">Membrane</location>
        <topology evidence="1">Multi-pass membrane protein</topology>
    </subcellularLocation>
</comment>
<gene>
    <name evidence="6" type="ORF">G5B46_04950</name>
</gene>
<sequence length="139" mass="15129">MSTPVQRLRGAFLAPAVRWVALLGLCAAYIQGGLTKAFDFQGALAEMTHFGLSPAALFAVLVIVLEILASLMILSGRLRWLGALALAALTLGATFMANRFWEMVPPERFGATNSFFEHLGLIGGFLLVAWHDLQPRERS</sequence>
<comment type="caution">
    <text evidence="6">The sequence shown here is derived from an EMBL/GenBank/DDBJ whole genome shotgun (WGS) entry which is preliminary data.</text>
</comment>
<feature type="transmembrane region" description="Helical" evidence="5">
    <location>
        <begin position="81"/>
        <end position="101"/>
    </location>
</feature>
<keyword evidence="4 5" id="KW-0472">Membrane</keyword>
<feature type="transmembrane region" description="Helical" evidence="5">
    <location>
        <begin position="50"/>
        <end position="74"/>
    </location>
</feature>
<dbReference type="Pfam" id="PF07681">
    <property type="entry name" value="DoxX"/>
    <property type="match status" value="1"/>
</dbReference>
<evidence type="ECO:0000256" key="4">
    <source>
        <dbReference type="ARBA" id="ARBA00023136"/>
    </source>
</evidence>
<name>A0A6G4QVH3_9CAUL</name>
<organism evidence="6">
    <name type="scientific">Caulobacter sp. 602-2</name>
    <dbReference type="NCBI Taxonomy" id="2710887"/>
    <lineage>
        <taxon>Bacteria</taxon>
        <taxon>Pseudomonadati</taxon>
        <taxon>Pseudomonadota</taxon>
        <taxon>Alphaproteobacteria</taxon>
        <taxon>Caulobacterales</taxon>
        <taxon>Caulobacteraceae</taxon>
        <taxon>Caulobacter</taxon>
    </lineage>
</organism>
<keyword evidence="3 5" id="KW-1133">Transmembrane helix</keyword>
<dbReference type="EMBL" id="JAAKGT010000002">
    <property type="protein sequence ID" value="NGM48948.1"/>
    <property type="molecule type" value="Genomic_DNA"/>
</dbReference>
<evidence type="ECO:0000256" key="3">
    <source>
        <dbReference type="ARBA" id="ARBA00022989"/>
    </source>
</evidence>
<feature type="transmembrane region" description="Helical" evidence="5">
    <location>
        <begin position="113"/>
        <end position="133"/>
    </location>
</feature>
<evidence type="ECO:0000256" key="5">
    <source>
        <dbReference type="SAM" id="Phobius"/>
    </source>
</evidence>
<reference evidence="6" key="1">
    <citation type="submission" date="2020-02" db="EMBL/GenBank/DDBJ databases">
        <authorList>
            <person name="Gao J."/>
            <person name="Sun J."/>
        </authorList>
    </citation>
    <scope>NUCLEOTIDE SEQUENCE</scope>
    <source>
        <strain evidence="6">602-2</strain>
    </source>
</reference>